<evidence type="ECO:0000256" key="1">
    <source>
        <dbReference type="ARBA" id="ARBA00007689"/>
    </source>
</evidence>
<dbReference type="RefSeq" id="WP_111651231.1">
    <property type="nucleotide sequence ID" value="NZ_JACHWI010000011.1"/>
</dbReference>
<dbReference type="Gene3D" id="3.30.70.1060">
    <property type="entry name" value="Dimeric alpha+beta barrel"/>
    <property type="match status" value="1"/>
</dbReference>
<protein>
    <recommendedName>
        <fullName evidence="2">YCII-related domain-containing protein</fullName>
    </recommendedName>
</protein>
<dbReference type="InterPro" id="IPR011008">
    <property type="entry name" value="Dimeric_a/b-barrel"/>
</dbReference>
<comment type="caution">
    <text evidence="3">The sequence shown here is derived from an EMBL/GenBank/DDBJ whole genome shotgun (WGS) entry which is preliminary data.</text>
</comment>
<evidence type="ECO:0000313" key="4">
    <source>
        <dbReference type="Proteomes" id="UP000249341"/>
    </source>
</evidence>
<name>A0A327ZAW4_9ACTN</name>
<organism evidence="3 4">
    <name type="scientific">Actinoplanes lutulentus</name>
    <dbReference type="NCBI Taxonomy" id="1287878"/>
    <lineage>
        <taxon>Bacteria</taxon>
        <taxon>Bacillati</taxon>
        <taxon>Actinomycetota</taxon>
        <taxon>Actinomycetes</taxon>
        <taxon>Micromonosporales</taxon>
        <taxon>Micromonosporaceae</taxon>
        <taxon>Actinoplanes</taxon>
    </lineage>
</organism>
<proteinExistence type="inferred from homology"/>
<dbReference type="PANTHER" id="PTHR35174:SF1">
    <property type="entry name" value="BLL0086 PROTEIN"/>
    <property type="match status" value="1"/>
</dbReference>
<dbReference type="PANTHER" id="PTHR35174">
    <property type="entry name" value="BLL7171 PROTEIN-RELATED"/>
    <property type="match status" value="1"/>
</dbReference>
<dbReference type="Pfam" id="PF03795">
    <property type="entry name" value="YCII"/>
    <property type="match status" value="1"/>
</dbReference>
<dbReference type="EMBL" id="QLMJ01000011">
    <property type="protein sequence ID" value="RAK34572.1"/>
    <property type="molecule type" value="Genomic_DNA"/>
</dbReference>
<dbReference type="OrthoDB" id="668782at2"/>
<keyword evidence="4" id="KW-1185">Reference proteome</keyword>
<sequence length="125" mass="13219">MRYLMILKAAPPAGPPPPGLMEAIMKLGGDATAAGVLLDTAGLAPSVAGARVSLTGGDLSVTDGPFTEAKETISYALYEVRSKEEAVEWASRFLVLHRDMWPGWSGDTEILKVLGPEDFGPEDFG</sequence>
<reference evidence="3 4" key="1">
    <citation type="submission" date="2018-06" db="EMBL/GenBank/DDBJ databases">
        <title>Genomic Encyclopedia of Type Strains, Phase III (KMG-III): the genomes of soil and plant-associated and newly described type strains.</title>
        <authorList>
            <person name="Whitman W."/>
        </authorList>
    </citation>
    <scope>NUCLEOTIDE SEQUENCE [LARGE SCALE GENOMIC DNA]</scope>
    <source>
        <strain evidence="3 4">CGMCC 4.7090</strain>
    </source>
</reference>
<evidence type="ECO:0000259" key="2">
    <source>
        <dbReference type="Pfam" id="PF03795"/>
    </source>
</evidence>
<dbReference type="AlphaFoldDB" id="A0A327ZAW4"/>
<evidence type="ECO:0000313" key="3">
    <source>
        <dbReference type="EMBL" id="RAK34572.1"/>
    </source>
</evidence>
<dbReference type="InterPro" id="IPR005545">
    <property type="entry name" value="YCII"/>
</dbReference>
<feature type="domain" description="YCII-related" evidence="2">
    <location>
        <begin position="1"/>
        <end position="92"/>
    </location>
</feature>
<dbReference type="SUPFAM" id="SSF54909">
    <property type="entry name" value="Dimeric alpha+beta barrel"/>
    <property type="match status" value="1"/>
</dbReference>
<dbReference type="Proteomes" id="UP000249341">
    <property type="component" value="Unassembled WGS sequence"/>
</dbReference>
<comment type="similarity">
    <text evidence="1">Belongs to the YciI family.</text>
</comment>
<accession>A0A327ZAW4</accession>
<gene>
    <name evidence="3" type="ORF">B0I29_111174</name>
</gene>